<dbReference type="Pfam" id="PF03114">
    <property type="entry name" value="BAR"/>
    <property type="match status" value="1"/>
</dbReference>
<evidence type="ECO:0000259" key="1">
    <source>
        <dbReference type="Pfam" id="PF03114"/>
    </source>
</evidence>
<dbReference type="PANTHER" id="PTHR45854">
    <property type="entry name" value="ASAP FAMILY MEMBER"/>
    <property type="match status" value="1"/>
</dbReference>
<name>A0A7R9M472_9ACAR</name>
<dbReference type="EMBL" id="OC921196">
    <property type="protein sequence ID" value="CAD7653187.1"/>
    <property type="molecule type" value="Genomic_DNA"/>
</dbReference>
<dbReference type="AlphaFoldDB" id="A0A7R9M472"/>
<protein>
    <recommendedName>
        <fullName evidence="1">BAR domain-containing protein</fullName>
    </recommendedName>
</protein>
<evidence type="ECO:0000313" key="2">
    <source>
        <dbReference type="EMBL" id="CAD7653187.1"/>
    </source>
</evidence>
<gene>
    <name evidence="2" type="ORF">ONB1V03_LOCUS9845</name>
</gene>
<evidence type="ECO:0000313" key="3">
    <source>
        <dbReference type="Proteomes" id="UP000728032"/>
    </source>
</evidence>
<dbReference type="Proteomes" id="UP000728032">
    <property type="component" value="Unassembled WGS sequence"/>
</dbReference>
<keyword evidence="3" id="KW-1185">Reference proteome</keyword>
<dbReference type="SUPFAM" id="SSF103657">
    <property type="entry name" value="BAR/IMD domain-like"/>
    <property type="match status" value="1"/>
</dbReference>
<feature type="domain" description="BAR" evidence="1">
    <location>
        <begin position="27"/>
        <end position="129"/>
    </location>
</feature>
<dbReference type="GO" id="GO:0005737">
    <property type="term" value="C:cytoplasm"/>
    <property type="evidence" value="ECO:0007669"/>
    <property type="project" value="InterPro"/>
</dbReference>
<sequence>MKKAVKAIYNGANVNVHFVLLTDLSDKSLLLVYLSKALERLGANAMTKDQEPDIGSAFIKFSIVTKELSALLKAKMQNLHNIVMFPLDNVLKGDLKGVKGDIKKPFDKAWKDYDSKITKIEKEKKAQAKEAGLIRTDPYKSCINSQICKTCTI</sequence>
<accession>A0A7R9M472</accession>
<dbReference type="InterPro" id="IPR027267">
    <property type="entry name" value="AH/BAR_dom_sf"/>
</dbReference>
<dbReference type="InterPro" id="IPR043593">
    <property type="entry name" value="ASAP"/>
</dbReference>
<dbReference type="GO" id="GO:0005096">
    <property type="term" value="F:GTPase activator activity"/>
    <property type="evidence" value="ECO:0007669"/>
    <property type="project" value="InterPro"/>
</dbReference>
<dbReference type="PANTHER" id="PTHR45854:SF3">
    <property type="entry name" value="ARFGAP WITH SH3 DOMAIN, ANK REPEAT AND PH DOMAIN-CONTAINING PROTEIN"/>
    <property type="match status" value="1"/>
</dbReference>
<dbReference type="OrthoDB" id="435430at2759"/>
<dbReference type="InterPro" id="IPR004148">
    <property type="entry name" value="BAR_dom"/>
</dbReference>
<reference evidence="2" key="1">
    <citation type="submission" date="2020-11" db="EMBL/GenBank/DDBJ databases">
        <authorList>
            <person name="Tran Van P."/>
        </authorList>
    </citation>
    <scope>NUCLEOTIDE SEQUENCE</scope>
</reference>
<dbReference type="EMBL" id="CAJPVJ010006371">
    <property type="protein sequence ID" value="CAG2170374.1"/>
    <property type="molecule type" value="Genomic_DNA"/>
</dbReference>
<proteinExistence type="predicted"/>
<organism evidence="2">
    <name type="scientific">Oppiella nova</name>
    <dbReference type="NCBI Taxonomy" id="334625"/>
    <lineage>
        <taxon>Eukaryota</taxon>
        <taxon>Metazoa</taxon>
        <taxon>Ecdysozoa</taxon>
        <taxon>Arthropoda</taxon>
        <taxon>Chelicerata</taxon>
        <taxon>Arachnida</taxon>
        <taxon>Acari</taxon>
        <taxon>Acariformes</taxon>
        <taxon>Sarcoptiformes</taxon>
        <taxon>Oribatida</taxon>
        <taxon>Brachypylina</taxon>
        <taxon>Oppioidea</taxon>
        <taxon>Oppiidae</taxon>
        <taxon>Oppiella</taxon>
    </lineage>
</organism>
<dbReference type="Gene3D" id="1.20.1270.60">
    <property type="entry name" value="Arfaptin homology (AH) domain/BAR domain"/>
    <property type="match status" value="1"/>
</dbReference>